<protein>
    <recommendedName>
        <fullName evidence="9">Ribokinase</fullName>
        <shortName evidence="9">RK</shortName>
        <ecNumber evidence="9">2.7.1.15</ecNumber>
    </recommendedName>
</protein>
<dbReference type="Pfam" id="PF00294">
    <property type="entry name" value="PfkB"/>
    <property type="match status" value="1"/>
</dbReference>
<feature type="binding site" evidence="9">
    <location>
        <begin position="243"/>
        <end position="244"/>
    </location>
    <ligand>
        <name>ATP</name>
        <dbReference type="ChEBI" id="CHEBI:30616"/>
    </ligand>
</feature>
<comment type="similarity">
    <text evidence="9">Belongs to the carbohydrate kinase PfkB family. Ribokinase subfamily.</text>
</comment>
<feature type="binding site" evidence="9">
    <location>
        <position position="240"/>
    </location>
    <ligand>
        <name>K(+)</name>
        <dbReference type="ChEBI" id="CHEBI:29103"/>
    </ligand>
</feature>
<dbReference type="InterPro" id="IPR002139">
    <property type="entry name" value="Ribo/fructo_kinase"/>
</dbReference>
<feature type="binding site" evidence="9">
    <location>
        <begin position="11"/>
        <end position="13"/>
    </location>
    <ligand>
        <name>substrate</name>
    </ligand>
</feature>
<dbReference type="SUPFAM" id="SSF53613">
    <property type="entry name" value="Ribokinase-like"/>
    <property type="match status" value="1"/>
</dbReference>
<gene>
    <name evidence="11" type="primary">rbsK_2</name>
    <name evidence="9" type="synonym">rbsK</name>
    <name evidence="11" type="ORF">Asera_42100</name>
</gene>
<comment type="caution">
    <text evidence="9">Lacks conserved residue(s) required for the propagation of feature annotation.</text>
</comment>
<evidence type="ECO:0000256" key="5">
    <source>
        <dbReference type="ARBA" id="ARBA00022840"/>
    </source>
</evidence>
<dbReference type="Proteomes" id="UP000680750">
    <property type="component" value="Chromosome"/>
</dbReference>
<dbReference type="Gene3D" id="3.40.1190.20">
    <property type="match status" value="1"/>
</dbReference>
<feature type="domain" description="Carbohydrate kinase PfkB" evidence="10">
    <location>
        <begin position="1"/>
        <end position="286"/>
    </location>
</feature>
<keyword evidence="6 9" id="KW-0460">Magnesium</keyword>
<evidence type="ECO:0000256" key="4">
    <source>
        <dbReference type="ARBA" id="ARBA00022777"/>
    </source>
</evidence>
<name>A0A810L651_9ACTN</name>
<evidence type="ECO:0000256" key="9">
    <source>
        <dbReference type="HAMAP-Rule" id="MF_01987"/>
    </source>
</evidence>
<dbReference type="PRINTS" id="PR00990">
    <property type="entry name" value="RIBOKINASE"/>
</dbReference>
<keyword evidence="1 9" id="KW-0808">Transferase</keyword>
<dbReference type="InterPro" id="IPR011877">
    <property type="entry name" value="Ribokinase"/>
</dbReference>
<feature type="binding site" evidence="9">
    <location>
        <begin position="39"/>
        <end position="43"/>
    </location>
    <ligand>
        <name>substrate</name>
    </ligand>
</feature>
<feature type="binding site" evidence="9">
    <location>
        <position position="283"/>
    </location>
    <ligand>
        <name>K(+)</name>
        <dbReference type="ChEBI" id="CHEBI:29103"/>
    </ligand>
</feature>
<dbReference type="GO" id="GO:0004747">
    <property type="term" value="F:ribokinase activity"/>
    <property type="evidence" value="ECO:0007669"/>
    <property type="project" value="UniProtKB-UniRule"/>
</dbReference>
<evidence type="ECO:0000256" key="6">
    <source>
        <dbReference type="ARBA" id="ARBA00022842"/>
    </source>
</evidence>
<feature type="binding site" evidence="9">
    <location>
        <position position="279"/>
    </location>
    <ligand>
        <name>K(+)</name>
        <dbReference type="ChEBI" id="CHEBI:29103"/>
    </ligand>
</feature>
<comment type="pathway">
    <text evidence="9">Carbohydrate metabolism; D-ribose degradation; D-ribose 5-phosphate from beta-D-ribopyranose: step 2/2.</text>
</comment>
<comment type="activity regulation">
    <text evidence="9">Activated by a monovalent cation that binds near, but not in, the active site. The most likely occupant of the site in vivo is potassium. Ion binding induces a conformational change that may alter substrate affinity.</text>
</comment>
<comment type="catalytic activity">
    <reaction evidence="9">
        <text>D-ribose + ATP = D-ribose 5-phosphate + ADP + H(+)</text>
        <dbReference type="Rhea" id="RHEA:13697"/>
        <dbReference type="ChEBI" id="CHEBI:15378"/>
        <dbReference type="ChEBI" id="CHEBI:30616"/>
        <dbReference type="ChEBI" id="CHEBI:47013"/>
        <dbReference type="ChEBI" id="CHEBI:78346"/>
        <dbReference type="ChEBI" id="CHEBI:456216"/>
        <dbReference type="EC" id="2.7.1.15"/>
    </reaction>
</comment>
<dbReference type="OrthoDB" id="9775849at2"/>
<dbReference type="GO" id="GO:0005829">
    <property type="term" value="C:cytosol"/>
    <property type="evidence" value="ECO:0007669"/>
    <property type="project" value="TreeGrafter"/>
</dbReference>
<dbReference type="UniPathway" id="UPA00916">
    <property type="reaction ID" value="UER00889"/>
</dbReference>
<evidence type="ECO:0000256" key="8">
    <source>
        <dbReference type="ARBA" id="ARBA00023277"/>
    </source>
</evidence>
<dbReference type="InterPro" id="IPR011611">
    <property type="entry name" value="PfkB_dom"/>
</dbReference>
<keyword evidence="3 9" id="KW-0547">Nucleotide-binding</keyword>
<comment type="cofactor">
    <cofactor evidence="9">
        <name>Mg(2+)</name>
        <dbReference type="ChEBI" id="CHEBI:18420"/>
    </cofactor>
    <text evidence="9">Requires a divalent cation, most likely magnesium in vivo, as an electrophilic catalyst to aid phosphoryl group transfer. It is the chelate of the metal and the nucleotide that is the actual substrate.</text>
</comment>
<accession>A0A810L651</accession>
<dbReference type="EMBL" id="AP023354">
    <property type="protein sequence ID" value="BCJ30102.1"/>
    <property type="molecule type" value="Genomic_DNA"/>
</dbReference>
<keyword evidence="12" id="KW-1185">Reference proteome</keyword>
<organism evidence="11 12">
    <name type="scientific">Actinocatenispora sera</name>
    <dbReference type="NCBI Taxonomy" id="390989"/>
    <lineage>
        <taxon>Bacteria</taxon>
        <taxon>Bacillati</taxon>
        <taxon>Actinomycetota</taxon>
        <taxon>Actinomycetes</taxon>
        <taxon>Micromonosporales</taxon>
        <taxon>Micromonosporaceae</taxon>
        <taxon>Actinocatenispora</taxon>
    </lineage>
</organism>
<dbReference type="AlphaFoldDB" id="A0A810L651"/>
<feature type="active site" description="Proton acceptor" evidence="9">
    <location>
        <position position="244"/>
    </location>
</feature>
<keyword evidence="8 9" id="KW-0119">Carbohydrate metabolism</keyword>
<feature type="binding site" evidence="9">
    <location>
        <position position="244"/>
    </location>
    <ligand>
        <name>substrate</name>
    </ligand>
</feature>
<feature type="binding site" evidence="9">
    <location>
        <position position="238"/>
    </location>
    <ligand>
        <name>K(+)</name>
        <dbReference type="ChEBI" id="CHEBI:29103"/>
    </ligand>
</feature>
<keyword evidence="4 9" id="KW-0418">Kinase</keyword>
<evidence type="ECO:0000313" key="12">
    <source>
        <dbReference type="Proteomes" id="UP000680750"/>
    </source>
</evidence>
<dbReference type="GO" id="GO:0046872">
    <property type="term" value="F:metal ion binding"/>
    <property type="evidence" value="ECO:0007669"/>
    <property type="project" value="UniProtKB-KW"/>
</dbReference>
<dbReference type="EC" id="2.7.1.15" evidence="9"/>
<dbReference type="GO" id="GO:0019303">
    <property type="term" value="P:D-ribose catabolic process"/>
    <property type="evidence" value="ECO:0007669"/>
    <property type="project" value="UniProtKB-UniRule"/>
</dbReference>
<comment type="function">
    <text evidence="9">Catalyzes the phosphorylation of ribose at O-5 in a reaction requiring ATP and magnesium. The resulting D-ribose-5-phosphate can then be used either for sythesis of nucleotides, histidine, and tryptophan, or as a component of the pentose phosphate pathway.</text>
</comment>
<keyword evidence="5 9" id="KW-0067">ATP-binding</keyword>
<proteinExistence type="inferred from homology"/>
<dbReference type="CDD" id="cd01174">
    <property type="entry name" value="ribokinase"/>
    <property type="match status" value="1"/>
</dbReference>
<sequence length="298" mass="29356">MADVVVLGSANMDLVVTTDRLPGRGETIAGGTFRQVPGGKGANQAIAAARAGGTVRFAGAVGDDDLGRRIVAALASAGVDTTAVGRAGVPTGTAHITVAAGGDNTIVVVPGANGTLTDLLPAHAYAIATADTLLLQLELPLPVVQAAATHAHALGVRTILTPAPARPLSDDLLAAVDLLVPNEHEATLIAGVDDPYRAAQLLAKHCDVLLTLGERGAVHVTADAEPVAVPAFPVTAVDTTAAGDTFVGVLAVALAAGAAMPDAMRRASAAAALSVQQPGASDSAPTAARIDAFLGGAA</sequence>
<evidence type="ECO:0000256" key="1">
    <source>
        <dbReference type="ARBA" id="ARBA00022679"/>
    </source>
</evidence>
<dbReference type="InterPro" id="IPR029056">
    <property type="entry name" value="Ribokinase-like"/>
</dbReference>
<feature type="binding site" evidence="9">
    <location>
        <position position="274"/>
    </location>
    <ligand>
        <name>K(+)</name>
        <dbReference type="ChEBI" id="CHEBI:29103"/>
    </ligand>
</feature>
<feature type="binding site" evidence="9">
    <location>
        <position position="182"/>
    </location>
    <ligand>
        <name>ATP</name>
        <dbReference type="ChEBI" id="CHEBI:30616"/>
    </ligand>
</feature>
<evidence type="ECO:0000256" key="2">
    <source>
        <dbReference type="ARBA" id="ARBA00022723"/>
    </source>
</evidence>
<comment type="subcellular location">
    <subcellularLocation>
        <location evidence="9">Cytoplasm</location>
    </subcellularLocation>
</comment>
<dbReference type="PANTHER" id="PTHR10584:SF166">
    <property type="entry name" value="RIBOKINASE"/>
    <property type="match status" value="1"/>
</dbReference>
<feature type="binding site" evidence="9">
    <location>
        <position position="138"/>
    </location>
    <ligand>
        <name>substrate</name>
    </ligand>
</feature>
<keyword evidence="2 9" id="KW-0479">Metal-binding</keyword>
<feature type="binding site" evidence="9">
    <location>
        <position position="277"/>
    </location>
    <ligand>
        <name>K(+)</name>
        <dbReference type="ChEBI" id="CHEBI:29103"/>
    </ligand>
</feature>
<feature type="binding site" evidence="9">
    <location>
        <begin position="211"/>
        <end position="216"/>
    </location>
    <ligand>
        <name>ATP</name>
        <dbReference type="ChEBI" id="CHEBI:30616"/>
    </ligand>
</feature>
<evidence type="ECO:0000256" key="3">
    <source>
        <dbReference type="ARBA" id="ARBA00022741"/>
    </source>
</evidence>
<dbReference type="RefSeq" id="WP_030444508.1">
    <property type="nucleotide sequence ID" value="NZ_AP023354.1"/>
</dbReference>
<comment type="subunit">
    <text evidence="9">Homodimer.</text>
</comment>
<keyword evidence="7 9" id="KW-0630">Potassium</keyword>
<dbReference type="GO" id="GO:0005524">
    <property type="term" value="F:ATP binding"/>
    <property type="evidence" value="ECO:0007669"/>
    <property type="project" value="UniProtKB-UniRule"/>
</dbReference>
<evidence type="ECO:0000313" key="11">
    <source>
        <dbReference type="EMBL" id="BCJ30102.1"/>
    </source>
</evidence>
<keyword evidence="9" id="KW-0963">Cytoplasm</keyword>
<evidence type="ECO:0000256" key="7">
    <source>
        <dbReference type="ARBA" id="ARBA00022958"/>
    </source>
</evidence>
<evidence type="ECO:0000259" key="10">
    <source>
        <dbReference type="Pfam" id="PF00294"/>
    </source>
</evidence>
<reference evidence="11" key="1">
    <citation type="submission" date="2020-08" db="EMBL/GenBank/DDBJ databases">
        <title>Whole genome shotgun sequence of Actinocatenispora sera NBRC 101916.</title>
        <authorList>
            <person name="Komaki H."/>
            <person name="Tamura T."/>
        </authorList>
    </citation>
    <scope>NUCLEOTIDE SEQUENCE</scope>
    <source>
        <strain evidence="11">NBRC 101916</strain>
    </source>
</reference>
<dbReference type="KEGG" id="aser:Asera_42100"/>
<dbReference type="HAMAP" id="MF_01987">
    <property type="entry name" value="Ribokinase"/>
    <property type="match status" value="1"/>
</dbReference>
<dbReference type="PANTHER" id="PTHR10584">
    <property type="entry name" value="SUGAR KINASE"/>
    <property type="match status" value="1"/>
</dbReference>